<reference evidence="2" key="1">
    <citation type="journal article" date="2021" name="Arch. Microbiol.">
        <title>Methyloradius palustris gen. nov., sp. nov., a methanol-oxidizing bacterium isolated from snow.</title>
        <authorList>
            <person name="Miyadera T."/>
            <person name="Kojima H."/>
            <person name="Fukui M."/>
        </authorList>
    </citation>
    <scope>NUCLEOTIDE SEQUENCE</scope>
    <source>
        <strain evidence="2">Zm11</strain>
    </source>
</reference>
<evidence type="ECO:0000313" key="3">
    <source>
        <dbReference type="Proteomes" id="UP000826722"/>
    </source>
</evidence>
<name>A0A8D5G5I8_9PROT</name>
<evidence type="ECO:0000313" key="2">
    <source>
        <dbReference type="EMBL" id="BCM26100.1"/>
    </source>
</evidence>
<feature type="coiled-coil region" evidence="1">
    <location>
        <begin position="148"/>
        <end position="182"/>
    </location>
</feature>
<proteinExistence type="predicted"/>
<sequence length="192" mass="21809">MLMASNTSSLLAADTKAGSGKILKWVDDKGITHYGDSIPSQYADRDNSEINSQGITIRKNHIKPKEQTVLEIANQDQTRRDRALLASYTTEQEIDLARDRNLEMDVIAIDGLKQRHETVSKKLADNQKLADGFNTRKKPIPQFLSDNLQDSQAELARIDLQMKSHQDNMDAVRQRFDNDKQRFINLKAATQQ</sequence>
<keyword evidence="3" id="KW-1185">Reference proteome</keyword>
<evidence type="ECO:0008006" key="4">
    <source>
        <dbReference type="Google" id="ProtNLM"/>
    </source>
</evidence>
<dbReference type="EMBL" id="AP024110">
    <property type="protein sequence ID" value="BCM26100.1"/>
    <property type="molecule type" value="Genomic_DNA"/>
</dbReference>
<evidence type="ECO:0000256" key="1">
    <source>
        <dbReference type="SAM" id="Coils"/>
    </source>
</evidence>
<protein>
    <recommendedName>
        <fullName evidence="4">DUF4124 domain-containing protein</fullName>
    </recommendedName>
</protein>
<gene>
    <name evidence="2" type="ORF">ZMTM_23590</name>
</gene>
<dbReference type="AlphaFoldDB" id="A0A8D5G5I8"/>
<dbReference type="Proteomes" id="UP000826722">
    <property type="component" value="Chromosome"/>
</dbReference>
<organism evidence="2 3">
    <name type="scientific">Methyloradius palustris</name>
    <dbReference type="NCBI Taxonomy" id="2778876"/>
    <lineage>
        <taxon>Bacteria</taxon>
        <taxon>Pseudomonadati</taxon>
        <taxon>Pseudomonadota</taxon>
        <taxon>Betaproteobacteria</taxon>
        <taxon>Nitrosomonadales</taxon>
        <taxon>Methylophilaceae</taxon>
        <taxon>Methyloradius</taxon>
    </lineage>
</organism>
<keyword evidence="1" id="KW-0175">Coiled coil</keyword>
<dbReference type="KEGG" id="mpau:ZMTM_23590"/>
<accession>A0A8D5G5I8</accession>